<dbReference type="Gene3D" id="3.30.2080.10">
    <property type="entry name" value="GH92 mannosidase domain"/>
    <property type="match status" value="1"/>
</dbReference>
<organism evidence="4 5">
    <name type="scientific">Dyella mobilis</name>
    <dbReference type="NCBI Taxonomy" id="1849582"/>
    <lineage>
        <taxon>Bacteria</taxon>
        <taxon>Pseudomonadati</taxon>
        <taxon>Pseudomonadota</taxon>
        <taxon>Gammaproteobacteria</taxon>
        <taxon>Lysobacterales</taxon>
        <taxon>Rhodanobacteraceae</taxon>
        <taxon>Dyella</taxon>
    </lineage>
</organism>
<feature type="chain" id="PRO_5045761472" evidence="1">
    <location>
        <begin position="26"/>
        <end position="822"/>
    </location>
</feature>
<keyword evidence="5" id="KW-1185">Reference proteome</keyword>
<sequence length="822" mass="90741">MVSRRRFLQGIGAFAVLGSPLPALARLADEGAGAKKPMADAVAKAASGVSRYVDVFIGTGGHGHTYPGASMPFGMVQLSPDTNDAGWDASSGYHQADGSIMGFSHTHLSGTGAADMLDVLVMPAQGEVLLQPGERGLPDVNYHSQFDGAPGPGPQLNAHSKAHPGKGYRSRYDTASEHARPGYYTVRLTDHDIRAELTASLRAGLHRYTFHKKGDGHLLVDFAHGFHDDYKVPCKVTDAELRLVGNDTLVGSRRVHQWANGRHIYFAMKVSRPFSQAVLYSDDVAAPSGTAELKGTHLKAALHIEDVSREPVLVKVGISGVDIDGALRNLDADIPGWDFDGLQQTAADTWEHELSRIKVETRSERDLRVFYTSLYHTMLAPTLFSDVDGRYRGMDLQVHHLPQGQNNYSTYSLWDIYRAQAPLLTLYQSDRVPDLVNCLVRMAEESPDGPPVWPLQGVETGCMIGYHSVVLLAEAQAKGFTGIDYDKAWPIYRKRAMDDDYRGLPYYRKLGYVPADKEWEAVSKTLEYAYDDWAVAHLADAAGEKDLGKKLRERSRNYRNVFDTKLNFVRPRGVDGEWLEPFDPRGMGHSKQWRDFTESNSWEATFLNQHDLYAYMGLFGGPDVFERKLDELFTTTAKLPPDAPPDIAGMVGMYSHGNEPGHHMAYLYAYTGSHYKTQSRVRMLTVTMYPPEPDGLAGNEDCGQMSAWYIMSALGLYSVDPVSTNYVFGSPLLDKAEIALAGGRTLTIRTIDNGPDRPYIQSVQWNGQPWTKSWISHAELLAGGTLEFHMSDKPNEQFGAALADRPPSFGAAASEAIVIDAA</sequence>
<dbReference type="Proteomes" id="UP001430193">
    <property type="component" value="Unassembled WGS sequence"/>
</dbReference>
<dbReference type="InterPro" id="IPR014718">
    <property type="entry name" value="GH-type_carb-bd"/>
</dbReference>
<feature type="signal peptide" evidence="1">
    <location>
        <begin position="1"/>
        <end position="25"/>
    </location>
</feature>
<dbReference type="Gene3D" id="2.70.98.10">
    <property type="match status" value="1"/>
</dbReference>
<dbReference type="InterPro" id="IPR006311">
    <property type="entry name" value="TAT_signal"/>
</dbReference>
<dbReference type="NCBIfam" id="TIGR01180">
    <property type="entry name" value="aman2_put"/>
    <property type="match status" value="1"/>
</dbReference>
<feature type="domain" description="Glycosyl hydrolase family 92 N-terminal" evidence="3">
    <location>
        <begin position="52"/>
        <end position="147"/>
    </location>
</feature>
<reference evidence="4" key="1">
    <citation type="submission" date="2020-10" db="EMBL/GenBank/DDBJ databases">
        <title>Phylogeny of dyella-like bacteria.</title>
        <authorList>
            <person name="Fu J."/>
        </authorList>
    </citation>
    <scope>NUCLEOTIDE SEQUENCE</scope>
    <source>
        <strain evidence="4">DHON07</strain>
    </source>
</reference>
<dbReference type="InterPro" id="IPR050883">
    <property type="entry name" value="PNGase"/>
</dbReference>
<evidence type="ECO:0000256" key="1">
    <source>
        <dbReference type="SAM" id="SignalP"/>
    </source>
</evidence>
<dbReference type="EC" id="3.2.1.-" evidence="4"/>
<dbReference type="PANTHER" id="PTHR12143">
    <property type="entry name" value="PEPTIDE N-GLYCANASE PNGASE -RELATED"/>
    <property type="match status" value="1"/>
</dbReference>
<dbReference type="PANTHER" id="PTHR12143:SF39">
    <property type="entry name" value="SECRETED PROTEIN"/>
    <property type="match status" value="1"/>
</dbReference>
<evidence type="ECO:0000313" key="4">
    <source>
        <dbReference type="EMBL" id="MBM7129685.1"/>
    </source>
</evidence>
<dbReference type="InterPro" id="IPR008928">
    <property type="entry name" value="6-hairpin_glycosidase_sf"/>
</dbReference>
<keyword evidence="1" id="KW-0732">Signal</keyword>
<dbReference type="InterPro" id="IPR041371">
    <property type="entry name" value="GH92_N"/>
</dbReference>
<evidence type="ECO:0000259" key="3">
    <source>
        <dbReference type="Pfam" id="PF17678"/>
    </source>
</evidence>
<dbReference type="PROSITE" id="PS51318">
    <property type="entry name" value="TAT"/>
    <property type="match status" value="1"/>
</dbReference>
<keyword evidence="4" id="KW-0326">Glycosidase</keyword>
<dbReference type="GO" id="GO:0016798">
    <property type="term" value="F:hydrolase activity, acting on glycosyl bonds"/>
    <property type="evidence" value="ECO:0007669"/>
    <property type="project" value="UniProtKB-KW"/>
</dbReference>
<dbReference type="RefSeq" id="WP_204631298.1">
    <property type="nucleotide sequence ID" value="NZ_BSOC01000003.1"/>
</dbReference>
<proteinExistence type="predicted"/>
<name>A0ABS2KFM1_9GAMM</name>
<dbReference type="Gene3D" id="1.20.1050.60">
    <property type="entry name" value="alpha-1,2-mannosidase"/>
    <property type="match status" value="1"/>
</dbReference>
<feature type="domain" description="Glycosyl hydrolase family 92 N-terminal" evidence="3">
    <location>
        <begin position="155"/>
        <end position="319"/>
    </location>
</feature>
<protein>
    <submittedName>
        <fullName evidence="4">GH92 family glycosyl hydrolase</fullName>
        <ecNumber evidence="4">3.2.1.-</ecNumber>
    </submittedName>
</protein>
<gene>
    <name evidence="4" type="ORF">ISS99_09125</name>
</gene>
<dbReference type="Gene3D" id="1.20.1610.10">
    <property type="entry name" value="alpha-1,2-mannosidases domains"/>
    <property type="match status" value="1"/>
</dbReference>
<keyword evidence="4" id="KW-0378">Hydrolase</keyword>
<dbReference type="Pfam" id="PF17678">
    <property type="entry name" value="Glyco_hydro_92N"/>
    <property type="match status" value="2"/>
</dbReference>
<dbReference type="EMBL" id="JADIKF010000038">
    <property type="protein sequence ID" value="MBM7129685.1"/>
    <property type="molecule type" value="Genomic_DNA"/>
</dbReference>
<dbReference type="SUPFAM" id="SSF48208">
    <property type="entry name" value="Six-hairpin glycosidases"/>
    <property type="match status" value="1"/>
</dbReference>
<dbReference type="InterPro" id="IPR005887">
    <property type="entry name" value="GH92_a_mannosidase_put"/>
</dbReference>
<dbReference type="Pfam" id="PF07971">
    <property type="entry name" value="Glyco_hydro_92"/>
    <property type="match status" value="1"/>
</dbReference>
<comment type="caution">
    <text evidence="4">The sequence shown here is derived from an EMBL/GenBank/DDBJ whole genome shotgun (WGS) entry which is preliminary data.</text>
</comment>
<evidence type="ECO:0000259" key="2">
    <source>
        <dbReference type="Pfam" id="PF07971"/>
    </source>
</evidence>
<accession>A0ABS2KFM1</accession>
<evidence type="ECO:0000313" key="5">
    <source>
        <dbReference type="Proteomes" id="UP001430193"/>
    </source>
</evidence>
<feature type="domain" description="Glycosyl hydrolase family 92" evidence="2">
    <location>
        <begin position="326"/>
        <end position="791"/>
    </location>
</feature>
<dbReference type="InterPro" id="IPR012939">
    <property type="entry name" value="Glyco_hydro_92"/>
</dbReference>